<dbReference type="GO" id="GO:0003834">
    <property type="term" value="F:beta-carotene 15,15'-dioxygenase activity"/>
    <property type="evidence" value="ECO:0007669"/>
    <property type="project" value="TreeGrafter"/>
</dbReference>
<dbReference type="PANTHER" id="PTHR10543">
    <property type="entry name" value="BETA-CAROTENE DIOXYGENASE"/>
    <property type="match status" value="1"/>
</dbReference>
<sequence>MSAIHHFSLKDGCVHYQNTLLSSDVFRMNEAARRFICPGFASVSYPDPCKSIFSRYFSYFTSQPPNDNCCVNLMQLGDQFYAMTESNEVRKIDPKTLETPGKVDMTAILSMHMATAHPLVDVNGDTYNMGTRFGKDTSYVIMKVPPPEPGCAEPLENAQLVCSVPARWPSYPSYFHSFGMTENYIILVEQPLVKIPLGKKSTGERLAQSYTTDAFFLFHHLNSYEEDNCVVFDVVAYPNADIIEDLMMENIRTEKVPLGNLPRLTRLVLPLNTPADVAVGENLVNLAGSTATAVTESDGNIHCLPQRFSDCCLELPRWNEKLNGKKYKFVYAVTYKEHILKDLKLSKVNVDTGEMKVWGEDDYVAGEPVFIPSPDAVEEDDGVLLSPLVSVSEDKPCLLVILDAKTFTEIARARIPSWTPFTFHGIFAEGY</sequence>
<keyword evidence="3" id="KW-0560">Oxidoreductase</keyword>
<evidence type="ECO:0000256" key="1">
    <source>
        <dbReference type="ARBA" id="ARBA00006787"/>
    </source>
</evidence>
<dbReference type="OrthoDB" id="407010at2759"/>
<evidence type="ECO:0000313" key="7">
    <source>
        <dbReference type="EnsemblMetazoa" id="CapteP212572"/>
    </source>
</evidence>
<dbReference type="AlphaFoldDB" id="R7UTV8"/>
<dbReference type="Proteomes" id="UP000014760">
    <property type="component" value="Unassembled WGS sequence"/>
</dbReference>
<comment type="similarity">
    <text evidence="1">Belongs to the carotenoid oxygenase family.</text>
</comment>
<evidence type="ECO:0000256" key="5">
    <source>
        <dbReference type="PIRSR" id="PIRSR604294-1"/>
    </source>
</evidence>
<reference evidence="7" key="3">
    <citation type="submission" date="2015-06" db="UniProtKB">
        <authorList>
            <consortium name="EnsemblMetazoa"/>
        </authorList>
    </citation>
    <scope>IDENTIFICATION</scope>
</reference>
<evidence type="ECO:0000256" key="4">
    <source>
        <dbReference type="ARBA" id="ARBA00023004"/>
    </source>
</evidence>
<dbReference type="OMA" id="SCMAFHR"/>
<dbReference type="HOGENOM" id="CLU_016472_1_1_1"/>
<keyword evidence="2 5" id="KW-0479">Metal-binding</keyword>
<dbReference type="STRING" id="283909.R7UTV8"/>
<dbReference type="Pfam" id="PF03055">
    <property type="entry name" value="RPE65"/>
    <property type="match status" value="2"/>
</dbReference>
<feature type="binding site" evidence="5">
    <location>
        <position position="117"/>
    </location>
    <ligand>
        <name>Fe cation</name>
        <dbReference type="ChEBI" id="CHEBI:24875"/>
        <note>catalytic</note>
    </ligand>
</feature>
<evidence type="ECO:0000256" key="3">
    <source>
        <dbReference type="ARBA" id="ARBA00023002"/>
    </source>
</evidence>
<dbReference type="EMBL" id="KB298168">
    <property type="protein sequence ID" value="ELU09558.1"/>
    <property type="molecule type" value="Genomic_DNA"/>
</dbReference>
<gene>
    <name evidence="6" type="ORF">CAPTEDRAFT_212572</name>
</gene>
<feature type="binding site" evidence="5">
    <location>
        <position position="424"/>
    </location>
    <ligand>
        <name>Fe cation</name>
        <dbReference type="ChEBI" id="CHEBI:24875"/>
        <note>catalytic</note>
    </ligand>
</feature>
<dbReference type="EMBL" id="AMQN01006360">
    <property type="status" value="NOT_ANNOTATED_CDS"/>
    <property type="molecule type" value="Genomic_DNA"/>
</dbReference>
<proteinExistence type="inferred from homology"/>
<keyword evidence="4 5" id="KW-0408">Iron</keyword>
<dbReference type="PANTHER" id="PTHR10543:SF24">
    <property type="entry name" value="CAROTENOID ISOMEROOXYGENASE"/>
    <property type="match status" value="1"/>
</dbReference>
<comment type="cofactor">
    <cofactor evidence="5">
        <name>Fe(2+)</name>
        <dbReference type="ChEBI" id="CHEBI:29033"/>
    </cofactor>
    <text evidence="5">Binds 1 Fe(2+) ion per subunit.</text>
</comment>
<organism evidence="6">
    <name type="scientific">Capitella teleta</name>
    <name type="common">Polychaete worm</name>
    <dbReference type="NCBI Taxonomy" id="283909"/>
    <lineage>
        <taxon>Eukaryota</taxon>
        <taxon>Metazoa</taxon>
        <taxon>Spiralia</taxon>
        <taxon>Lophotrochozoa</taxon>
        <taxon>Annelida</taxon>
        <taxon>Polychaeta</taxon>
        <taxon>Sedentaria</taxon>
        <taxon>Scolecida</taxon>
        <taxon>Capitellidae</taxon>
        <taxon>Capitella</taxon>
    </lineage>
</organism>
<dbReference type="GO" id="GO:0010436">
    <property type="term" value="F:carotenoid dioxygenase activity"/>
    <property type="evidence" value="ECO:0007669"/>
    <property type="project" value="TreeGrafter"/>
</dbReference>
<feature type="binding site" evidence="5">
    <location>
        <position position="219"/>
    </location>
    <ligand>
        <name>Fe cation</name>
        <dbReference type="ChEBI" id="CHEBI:24875"/>
        <note>catalytic</note>
    </ligand>
</feature>
<dbReference type="GO" id="GO:0016121">
    <property type="term" value="P:carotene catabolic process"/>
    <property type="evidence" value="ECO:0007669"/>
    <property type="project" value="TreeGrafter"/>
</dbReference>
<dbReference type="EnsemblMetazoa" id="CapteT212572">
    <property type="protein sequence ID" value="CapteP212572"/>
    <property type="gene ID" value="CapteG212572"/>
</dbReference>
<dbReference type="FunCoup" id="R7UTV8">
    <property type="interactions" value="3"/>
</dbReference>
<feature type="binding site" evidence="5">
    <location>
        <position position="176"/>
    </location>
    <ligand>
        <name>Fe cation</name>
        <dbReference type="ChEBI" id="CHEBI:24875"/>
        <note>catalytic</note>
    </ligand>
</feature>
<dbReference type="GO" id="GO:0042574">
    <property type="term" value="P:retinal metabolic process"/>
    <property type="evidence" value="ECO:0007669"/>
    <property type="project" value="TreeGrafter"/>
</dbReference>
<accession>R7UTV8</accession>
<evidence type="ECO:0000256" key="2">
    <source>
        <dbReference type="ARBA" id="ARBA00022723"/>
    </source>
</evidence>
<protein>
    <submittedName>
        <fullName evidence="6 7">Uncharacterized protein</fullName>
    </submittedName>
</protein>
<evidence type="ECO:0000313" key="8">
    <source>
        <dbReference type="Proteomes" id="UP000014760"/>
    </source>
</evidence>
<dbReference type="InterPro" id="IPR004294">
    <property type="entry name" value="Carotenoid_Oase"/>
</dbReference>
<reference evidence="8" key="1">
    <citation type="submission" date="2012-12" db="EMBL/GenBank/DDBJ databases">
        <authorList>
            <person name="Hellsten U."/>
            <person name="Grimwood J."/>
            <person name="Chapman J.A."/>
            <person name="Shapiro H."/>
            <person name="Aerts A."/>
            <person name="Otillar R.P."/>
            <person name="Terry A.Y."/>
            <person name="Boore J.L."/>
            <person name="Simakov O."/>
            <person name="Marletaz F."/>
            <person name="Cho S.-J."/>
            <person name="Edsinger-Gonzales E."/>
            <person name="Havlak P."/>
            <person name="Kuo D.-H."/>
            <person name="Larsson T."/>
            <person name="Lv J."/>
            <person name="Arendt D."/>
            <person name="Savage R."/>
            <person name="Osoegawa K."/>
            <person name="de Jong P."/>
            <person name="Lindberg D.R."/>
            <person name="Seaver E.C."/>
            <person name="Weisblat D.A."/>
            <person name="Putnam N.H."/>
            <person name="Grigoriev I.V."/>
            <person name="Rokhsar D.S."/>
        </authorList>
    </citation>
    <scope>NUCLEOTIDE SEQUENCE</scope>
    <source>
        <strain evidence="8">I ESC-2004</strain>
    </source>
</reference>
<name>R7UTV8_CAPTE</name>
<reference evidence="6 8" key="2">
    <citation type="journal article" date="2013" name="Nature">
        <title>Insights into bilaterian evolution from three spiralian genomes.</title>
        <authorList>
            <person name="Simakov O."/>
            <person name="Marletaz F."/>
            <person name="Cho S.J."/>
            <person name="Edsinger-Gonzales E."/>
            <person name="Havlak P."/>
            <person name="Hellsten U."/>
            <person name="Kuo D.H."/>
            <person name="Larsson T."/>
            <person name="Lv J."/>
            <person name="Arendt D."/>
            <person name="Savage R."/>
            <person name="Osoegawa K."/>
            <person name="de Jong P."/>
            <person name="Grimwood J."/>
            <person name="Chapman J.A."/>
            <person name="Shapiro H."/>
            <person name="Aerts A."/>
            <person name="Otillar R.P."/>
            <person name="Terry A.Y."/>
            <person name="Boore J.L."/>
            <person name="Grigoriev I.V."/>
            <person name="Lindberg D.R."/>
            <person name="Seaver E.C."/>
            <person name="Weisblat D.A."/>
            <person name="Putnam N.H."/>
            <person name="Rokhsar D.S."/>
        </authorList>
    </citation>
    <scope>NUCLEOTIDE SEQUENCE</scope>
    <source>
        <strain evidence="6 8">I ESC-2004</strain>
    </source>
</reference>
<dbReference type="GO" id="GO:0046872">
    <property type="term" value="F:metal ion binding"/>
    <property type="evidence" value="ECO:0007669"/>
    <property type="project" value="UniProtKB-KW"/>
</dbReference>
<keyword evidence="8" id="KW-1185">Reference proteome</keyword>
<evidence type="ECO:0000313" key="6">
    <source>
        <dbReference type="EMBL" id="ELU09558.1"/>
    </source>
</evidence>